<sequence length="311" mass="34672">MNQKDWIDFFQAVNGRNPSIQEMADAAKRGEFVRESSKRQEQPVEVKKAEETVEIKDPLAPVEPAKTEETVETTPPKKATESVEPVVESYDVAEEPLVDSSIEERQTFQTPNLGQEAPTANFQAQVNPIQGTTNKSLNSFAQQTNASFQQTNSTFNEPWKKPEKKSPTNLIMVAIATIPVILWALGLFLLGVVGDESSMGLGLAFWILILGLPAIIIDILPALLNKTDKKWLIFVFSILLSWTFLGWLILLIVSINMNKEAERLKQQQMMMQITGEPGNTAAYNSFQTQARTAQQFQDTSFGPNSNPNNNN</sequence>
<dbReference type="Proteomes" id="UP001529255">
    <property type="component" value="Unassembled WGS sequence"/>
</dbReference>
<reference evidence="3 4" key="1">
    <citation type="submission" date="2023-06" db="EMBL/GenBank/DDBJ databases">
        <title>A potential novel species of Streptococcus isolated from human milk sample.</title>
        <authorList>
            <person name="Nguyen H.V."/>
            <person name="Trinh A.T.V."/>
            <person name="Hoang A.T.L."/>
            <person name="Bui L.N.H."/>
            <person name="Tran Q.T.L."/>
            <person name="Trinh T."/>
        </authorList>
    </citation>
    <scope>NUCLEOTIDE SEQUENCE [LARGE SCALE GENOMIC DNA]</scope>
    <source>
        <strain evidence="3 4">VTCC 12812</strain>
    </source>
</reference>
<accession>A0ABT7LTU6</accession>
<evidence type="ECO:0000313" key="3">
    <source>
        <dbReference type="EMBL" id="MDL5044060.1"/>
    </source>
</evidence>
<feature type="transmembrane region" description="Helical" evidence="2">
    <location>
        <begin position="231"/>
        <end position="255"/>
    </location>
</feature>
<evidence type="ECO:0000256" key="1">
    <source>
        <dbReference type="SAM" id="MobiDB-lite"/>
    </source>
</evidence>
<feature type="transmembrane region" description="Helical" evidence="2">
    <location>
        <begin position="203"/>
        <end position="224"/>
    </location>
</feature>
<organism evidence="3 4">
    <name type="scientific">Streptococcus raffinosi</name>
    <dbReference type="NCBI Taxonomy" id="3053355"/>
    <lineage>
        <taxon>Bacteria</taxon>
        <taxon>Bacillati</taxon>
        <taxon>Bacillota</taxon>
        <taxon>Bacilli</taxon>
        <taxon>Lactobacillales</taxon>
        <taxon>Streptococcaceae</taxon>
        <taxon>Streptococcus</taxon>
    </lineage>
</organism>
<dbReference type="EMBL" id="JASUZV010000011">
    <property type="protein sequence ID" value="MDL5044060.1"/>
    <property type="molecule type" value="Genomic_DNA"/>
</dbReference>
<feature type="region of interest" description="Disordered" evidence="1">
    <location>
        <begin position="55"/>
        <end position="86"/>
    </location>
</feature>
<evidence type="ECO:0000313" key="4">
    <source>
        <dbReference type="Proteomes" id="UP001529255"/>
    </source>
</evidence>
<evidence type="ECO:0000256" key="2">
    <source>
        <dbReference type="SAM" id="Phobius"/>
    </source>
</evidence>
<feature type="transmembrane region" description="Helical" evidence="2">
    <location>
        <begin position="170"/>
        <end position="191"/>
    </location>
</feature>
<gene>
    <name evidence="3" type="ORF">QRD39_08065</name>
</gene>
<comment type="caution">
    <text evidence="3">The sequence shown here is derived from an EMBL/GenBank/DDBJ whole genome shotgun (WGS) entry which is preliminary data.</text>
</comment>
<keyword evidence="2" id="KW-0812">Transmembrane</keyword>
<name>A0ABT7LTU6_9STRE</name>
<protein>
    <submittedName>
        <fullName evidence="3">Superinfection immunity protein</fullName>
    </submittedName>
</protein>
<dbReference type="Pfam" id="PF14373">
    <property type="entry name" value="Imm_superinfect"/>
    <property type="match status" value="1"/>
</dbReference>
<keyword evidence="4" id="KW-1185">Reference proteome</keyword>
<keyword evidence="2" id="KW-1133">Transmembrane helix</keyword>
<dbReference type="RefSeq" id="WP_285956175.1">
    <property type="nucleotide sequence ID" value="NZ_JASUZV010000011.1"/>
</dbReference>
<keyword evidence="2" id="KW-0472">Membrane</keyword>
<dbReference type="InterPro" id="IPR016410">
    <property type="entry name" value="Phage_imm"/>
</dbReference>
<proteinExistence type="predicted"/>
<feature type="region of interest" description="Disordered" evidence="1">
    <location>
        <begin position="31"/>
        <end position="50"/>
    </location>
</feature>